<dbReference type="AlphaFoldDB" id="A0A538U7N5"/>
<proteinExistence type="predicted"/>
<evidence type="ECO:0000256" key="8">
    <source>
        <dbReference type="ARBA" id="ARBA00066766"/>
    </source>
</evidence>
<evidence type="ECO:0000256" key="7">
    <source>
        <dbReference type="ARBA" id="ARBA00057608"/>
    </source>
</evidence>
<dbReference type="InterPro" id="IPR052891">
    <property type="entry name" value="DNA-3mA_glycosylase"/>
</dbReference>
<dbReference type="InterPro" id="IPR005019">
    <property type="entry name" value="Adenine_glyco"/>
</dbReference>
<keyword evidence="4 9" id="KW-0862">Zinc</keyword>
<comment type="caution">
    <text evidence="10">The sequence shown here is derived from an EMBL/GenBank/DDBJ whole genome shotgun (WGS) entry which is preliminary data.</text>
</comment>
<gene>
    <name evidence="10" type="ORF">E6K80_04245</name>
</gene>
<dbReference type="PANTHER" id="PTHR30037:SF4">
    <property type="entry name" value="DNA-3-METHYLADENINE GLYCOSYLASE I"/>
    <property type="match status" value="1"/>
</dbReference>
<evidence type="ECO:0000256" key="4">
    <source>
        <dbReference type="ARBA" id="ARBA00022833"/>
    </source>
</evidence>
<feature type="binding site" evidence="9">
    <location>
        <position position="25"/>
    </location>
    <ligand>
        <name>Zn(2+)</name>
        <dbReference type="ChEBI" id="CHEBI:29105"/>
    </ligand>
</feature>
<keyword evidence="5" id="KW-0234">DNA repair</keyword>
<dbReference type="Gene3D" id="1.10.340.30">
    <property type="entry name" value="Hypothetical protein, domain 2"/>
    <property type="match status" value="1"/>
</dbReference>
<dbReference type="Pfam" id="PF03352">
    <property type="entry name" value="Adenine_glyco"/>
    <property type="match status" value="1"/>
</dbReference>
<organism evidence="10 11">
    <name type="scientific">Eiseniibacteriota bacterium</name>
    <dbReference type="NCBI Taxonomy" id="2212470"/>
    <lineage>
        <taxon>Bacteria</taxon>
        <taxon>Candidatus Eiseniibacteriota</taxon>
    </lineage>
</organism>
<dbReference type="FunFam" id="1.10.340.30:FF:000009">
    <property type="entry name" value="DNA-3-methyladenine glycosylase I"/>
    <property type="match status" value="1"/>
</dbReference>
<comment type="function">
    <text evidence="7">Hydrolysis of the deoxyribose N-glycosidic bond to excise 3-methyladenine from the damaged DNA polymer formed by alkylation lesions.</text>
</comment>
<feature type="binding site" evidence="9">
    <location>
        <position position="183"/>
    </location>
    <ligand>
        <name>Zn(2+)</name>
        <dbReference type="ChEBI" id="CHEBI:29105"/>
    </ligand>
</feature>
<evidence type="ECO:0000256" key="3">
    <source>
        <dbReference type="ARBA" id="ARBA00022801"/>
    </source>
</evidence>
<dbReference type="PANTHER" id="PTHR30037">
    <property type="entry name" value="DNA-3-METHYLADENINE GLYCOSYLASE 1"/>
    <property type="match status" value="1"/>
</dbReference>
<evidence type="ECO:0000313" key="10">
    <source>
        <dbReference type="EMBL" id="TMQ71880.1"/>
    </source>
</evidence>
<comment type="catalytic activity">
    <reaction evidence="6">
        <text>Hydrolysis of alkylated DNA, releasing 3-methyladenine.</text>
        <dbReference type="EC" id="3.2.2.20"/>
    </reaction>
</comment>
<dbReference type="Proteomes" id="UP000319836">
    <property type="component" value="Unassembled WGS sequence"/>
</dbReference>
<keyword evidence="2" id="KW-0227">DNA damage</keyword>
<dbReference type="GO" id="GO:0046872">
    <property type="term" value="F:metal ion binding"/>
    <property type="evidence" value="ECO:0007669"/>
    <property type="project" value="UniProtKB-KW"/>
</dbReference>
<dbReference type="GO" id="GO:0006284">
    <property type="term" value="P:base-excision repair"/>
    <property type="evidence" value="ECO:0007669"/>
    <property type="project" value="InterPro"/>
</dbReference>
<evidence type="ECO:0000256" key="2">
    <source>
        <dbReference type="ARBA" id="ARBA00022763"/>
    </source>
</evidence>
<dbReference type="GO" id="GO:0008725">
    <property type="term" value="F:DNA-3-methyladenine glycosylase activity"/>
    <property type="evidence" value="ECO:0007669"/>
    <property type="project" value="UniProtKB-EC"/>
</dbReference>
<keyword evidence="3" id="KW-0378">Hydrolase</keyword>
<reference evidence="10 11" key="1">
    <citation type="journal article" date="2019" name="Nat. Microbiol.">
        <title>Mediterranean grassland soil C-N compound turnover is dependent on rainfall and depth, and is mediated by genomically divergent microorganisms.</title>
        <authorList>
            <person name="Diamond S."/>
            <person name="Andeer P.F."/>
            <person name="Li Z."/>
            <person name="Crits-Christoph A."/>
            <person name="Burstein D."/>
            <person name="Anantharaman K."/>
            <person name="Lane K.R."/>
            <person name="Thomas B.C."/>
            <person name="Pan C."/>
            <person name="Northen T.R."/>
            <person name="Banfield J.F."/>
        </authorList>
    </citation>
    <scope>NUCLEOTIDE SEQUENCE [LARGE SCALE GENOMIC DNA]</scope>
    <source>
        <strain evidence="10">WS_10</strain>
    </source>
</reference>
<dbReference type="InterPro" id="IPR011257">
    <property type="entry name" value="DNA_glycosylase"/>
</dbReference>
<feature type="binding site" evidence="9">
    <location>
        <position position="187"/>
    </location>
    <ligand>
        <name>Zn(2+)</name>
        <dbReference type="ChEBI" id="CHEBI:29105"/>
    </ligand>
</feature>
<name>A0A538U7N5_UNCEI</name>
<dbReference type="SUPFAM" id="SSF48150">
    <property type="entry name" value="DNA-glycosylase"/>
    <property type="match status" value="1"/>
</dbReference>
<evidence type="ECO:0000313" key="11">
    <source>
        <dbReference type="Proteomes" id="UP000319836"/>
    </source>
</evidence>
<dbReference type="EC" id="3.2.2.20" evidence="8"/>
<keyword evidence="1 9" id="KW-0479">Metal-binding</keyword>
<evidence type="ECO:0000256" key="6">
    <source>
        <dbReference type="ARBA" id="ARBA00052558"/>
    </source>
</evidence>
<dbReference type="EMBL" id="VBPA01000093">
    <property type="protein sequence ID" value="TMQ71880.1"/>
    <property type="molecule type" value="Genomic_DNA"/>
</dbReference>
<evidence type="ECO:0000256" key="1">
    <source>
        <dbReference type="ARBA" id="ARBA00022723"/>
    </source>
</evidence>
<accession>A0A538U7N5</accession>
<evidence type="ECO:0000256" key="5">
    <source>
        <dbReference type="ARBA" id="ARBA00023204"/>
    </source>
</evidence>
<evidence type="ECO:0000256" key="9">
    <source>
        <dbReference type="PIRSR" id="PIRSR605019-1"/>
    </source>
</evidence>
<feature type="binding site" evidence="9">
    <location>
        <position position="12"/>
    </location>
    <ligand>
        <name>Zn(2+)</name>
        <dbReference type="ChEBI" id="CHEBI:29105"/>
    </ligand>
</feature>
<protein>
    <recommendedName>
        <fullName evidence="8">DNA-3-methyladenine glycosylase I</fullName>
        <ecNumber evidence="8">3.2.2.20</ecNumber>
    </recommendedName>
</protein>
<sequence>MASVRSNGVTRCRWPGNDALMIVYHDEEWGVPVHDDRKHYEFLVLDGAQAGHSWRTVLYKRDAYRRAFAGFDPVRVARFDGRKTRALLADPGIIRNRLKIEGAVRNARAFLEVQGEFGTFDAYVWRFVNGRTRHNRWTAHGRIPATSPEADAMSRDLKQRGFTFVGSTICYAYMQAAGMVNDHTTDCFRHRQLRR</sequence>